<keyword evidence="6 8" id="KW-0472">Membrane</keyword>
<gene>
    <name evidence="10" type="ORF">HGRIS_007146</name>
</gene>
<dbReference type="EMBL" id="JASNQZ010000010">
    <property type="protein sequence ID" value="KAL0952933.1"/>
    <property type="molecule type" value="Genomic_DNA"/>
</dbReference>
<evidence type="ECO:0000256" key="4">
    <source>
        <dbReference type="ARBA" id="ARBA00022692"/>
    </source>
</evidence>
<evidence type="ECO:0000256" key="7">
    <source>
        <dbReference type="ARBA" id="ARBA00023180"/>
    </source>
</evidence>
<evidence type="ECO:0000259" key="9">
    <source>
        <dbReference type="Pfam" id="PF04577"/>
    </source>
</evidence>
<comment type="subcellular location">
    <subcellularLocation>
        <location evidence="1">Membrane</location>
        <topology evidence="1">Single-pass membrane protein</topology>
    </subcellularLocation>
</comment>
<keyword evidence="3" id="KW-0808">Transferase</keyword>
<dbReference type="PANTHER" id="PTHR20961">
    <property type="entry name" value="GLYCOSYLTRANSFERASE"/>
    <property type="match status" value="1"/>
</dbReference>
<keyword evidence="2" id="KW-0328">Glycosyltransferase</keyword>
<organism evidence="10 11">
    <name type="scientific">Hohenbuehelia grisea</name>
    <dbReference type="NCBI Taxonomy" id="104357"/>
    <lineage>
        <taxon>Eukaryota</taxon>
        <taxon>Fungi</taxon>
        <taxon>Dikarya</taxon>
        <taxon>Basidiomycota</taxon>
        <taxon>Agaricomycotina</taxon>
        <taxon>Agaricomycetes</taxon>
        <taxon>Agaricomycetidae</taxon>
        <taxon>Agaricales</taxon>
        <taxon>Pleurotineae</taxon>
        <taxon>Pleurotaceae</taxon>
        <taxon>Hohenbuehelia</taxon>
    </lineage>
</organism>
<dbReference type="Proteomes" id="UP001556367">
    <property type="component" value="Unassembled WGS sequence"/>
</dbReference>
<reference evidence="11" key="1">
    <citation type="submission" date="2024-06" db="EMBL/GenBank/DDBJ databases">
        <title>Multi-omics analyses provide insights into the biosynthesis of the anticancer antibiotic pleurotin in Hohenbuehelia grisea.</title>
        <authorList>
            <person name="Weaver J.A."/>
            <person name="Alberti F."/>
        </authorList>
    </citation>
    <scope>NUCLEOTIDE SEQUENCE [LARGE SCALE GENOMIC DNA]</scope>
    <source>
        <strain evidence="11">T-177</strain>
    </source>
</reference>
<dbReference type="PANTHER" id="PTHR20961:SF38">
    <property type="entry name" value="PROTEIN O-LINKED-MANNOSE BETA-1,4-N-ACETYLGLUCOSAMINYLTRANSFERASE 2"/>
    <property type="match status" value="1"/>
</dbReference>
<evidence type="ECO:0000256" key="2">
    <source>
        <dbReference type="ARBA" id="ARBA00022676"/>
    </source>
</evidence>
<evidence type="ECO:0000256" key="3">
    <source>
        <dbReference type="ARBA" id="ARBA00022679"/>
    </source>
</evidence>
<evidence type="ECO:0000256" key="1">
    <source>
        <dbReference type="ARBA" id="ARBA00004167"/>
    </source>
</evidence>
<dbReference type="Pfam" id="PF04577">
    <property type="entry name" value="Glyco_transf_61"/>
    <property type="match status" value="1"/>
</dbReference>
<protein>
    <recommendedName>
        <fullName evidence="9">Glycosyltransferase 61 catalytic domain-containing protein</fullName>
    </recommendedName>
</protein>
<keyword evidence="5 8" id="KW-1133">Transmembrane helix</keyword>
<sequence length="551" mass="61917">MFFRTLSRRDVSLLFLGVAVTYAWLYLFPAATEITAHVNLHPVADHDSKPDPPKMLVDHRPPVKDPVTVVVPMTLTATMTKTLAAAATPTVDIQTTLPETTIVEHAPGWTLFRNLYMSNGTLFIVTSKRSSFPEVRMMTSTGLPADDNELEREPRPENMDFLTPEEAKQRWGADPKRGEKRNRVWSVEGNTLLFNDPRQFLRHYYHFVAELLFGTWAFWTGALRQPAAADDAAFAFARSYAPPPAIDRMIFAHSDADGWRDDPGFNAYFLRAALPSVAVEHEEDWRDRIAATNPADPSEPHRAWHFPQVLLTDRSAAFRGSACGSRNQRTASEAWEYMVKMRKLPGERIGGWWEPMRQAMWQFAGASIDPALAPGAQQVLSGQAPTLALPMPETVVITYISRQGVRRRKLVQEDHEGLVVALKELVDRKGKGWELQILQAEGMTKDQQVRAVSRSTIMLGVHGNGLTHLVLMPPTRVSAVIEMFYPGGFAHDYQWTTGALGMKHFGVWNDTHFSEPNNPDVAYPEGFQENYIPVHGPTVAKLIEDRVEGRL</sequence>
<name>A0ABR3JBT7_9AGAR</name>
<evidence type="ECO:0000313" key="10">
    <source>
        <dbReference type="EMBL" id="KAL0952933.1"/>
    </source>
</evidence>
<dbReference type="InterPro" id="IPR049625">
    <property type="entry name" value="Glyco_transf_61_cat"/>
</dbReference>
<evidence type="ECO:0000256" key="6">
    <source>
        <dbReference type="ARBA" id="ARBA00023136"/>
    </source>
</evidence>
<evidence type="ECO:0000256" key="8">
    <source>
        <dbReference type="SAM" id="Phobius"/>
    </source>
</evidence>
<keyword evidence="11" id="KW-1185">Reference proteome</keyword>
<feature type="domain" description="Glycosyltransferase 61 catalytic" evidence="9">
    <location>
        <begin position="370"/>
        <end position="476"/>
    </location>
</feature>
<comment type="caution">
    <text evidence="10">The sequence shown here is derived from an EMBL/GenBank/DDBJ whole genome shotgun (WGS) entry which is preliminary data.</text>
</comment>
<keyword evidence="4 8" id="KW-0812">Transmembrane</keyword>
<feature type="transmembrane region" description="Helical" evidence="8">
    <location>
        <begin position="12"/>
        <end position="31"/>
    </location>
</feature>
<evidence type="ECO:0000313" key="11">
    <source>
        <dbReference type="Proteomes" id="UP001556367"/>
    </source>
</evidence>
<proteinExistence type="predicted"/>
<keyword evidence="7" id="KW-0325">Glycoprotein</keyword>
<evidence type="ECO:0000256" key="5">
    <source>
        <dbReference type="ARBA" id="ARBA00022989"/>
    </source>
</evidence>
<dbReference type="InterPro" id="IPR007657">
    <property type="entry name" value="Glycosyltransferase_61"/>
</dbReference>
<accession>A0ABR3JBT7</accession>